<protein>
    <submittedName>
        <fullName evidence="2">Phage lysin, glycosyl hydrolase, family 25</fullName>
    </submittedName>
</protein>
<dbReference type="Gene3D" id="3.20.20.80">
    <property type="entry name" value="Glycosidases"/>
    <property type="match status" value="1"/>
</dbReference>
<comment type="caution">
    <text evidence="2">The sequence shown here is derived from an EMBL/GenBank/DDBJ whole genome shotgun (WGS) entry which is preliminary data.</text>
</comment>
<reference evidence="2 3" key="1">
    <citation type="journal article" date="2015" name="Genome Announc.">
        <title>Draft Genome Sequence of Clostridium tyrobutyricum Strain DIVETGP, Isolated from Cow's Milk for Grana Padano Production.</title>
        <authorList>
            <person name="Soggiu A."/>
            <person name="Piras C."/>
            <person name="Gaiarsa S."/>
            <person name="Sassera D."/>
            <person name="Roncada P."/>
            <person name="Bendixen E."/>
            <person name="Brasca M."/>
            <person name="Bonizzi L."/>
        </authorList>
    </citation>
    <scope>NUCLEOTIDE SEQUENCE [LARGE SCALE GENOMIC DNA]</scope>
    <source>
        <strain evidence="2 3">DIVETGP</strain>
    </source>
</reference>
<dbReference type="GeneID" id="29419034"/>
<dbReference type="InterPro" id="IPR002053">
    <property type="entry name" value="Glyco_hydro_25"/>
</dbReference>
<dbReference type="CDD" id="cd00599">
    <property type="entry name" value="GH25_muramidase"/>
    <property type="match status" value="1"/>
</dbReference>
<dbReference type="Pfam" id="PF01183">
    <property type="entry name" value="Glyco_hydro_25"/>
    <property type="match status" value="1"/>
</dbReference>
<evidence type="ECO:0000313" key="3">
    <source>
        <dbReference type="Proteomes" id="UP000019482"/>
    </source>
</evidence>
<dbReference type="OrthoDB" id="9800780at2"/>
<evidence type="ECO:0000256" key="1">
    <source>
        <dbReference type="ARBA" id="ARBA00010646"/>
    </source>
</evidence>
<dbReference type="RefSeq" id="WP_017895684.1">
    <property type="nucleotide sequence ID" value="NZ_CBXI010000024.1"/>
</dbReference>
<dbReference type="PROSITE" id="PS51904">
    <property type="entry name" value="GLYCOSYL_HYDROL_F25_2"/>
    <property type="match status" value="1"/>
</dbReference>
<name>W6N4H9_CLOTY</name>
<dbReference type="InterPro" id="IPR017853">
    <property type="entry name" value="GH"/>
</dbReference>
<keyword evidence="2" id="KW-0378">Hydrolase</keyword>
<dbReference type="EMBL" id="CBXI010000024">
    <property type="protein sequence ID" value="CDL91453.1"/>
    <property type="molecule type" value="Genomic_DNA"/>
</dbReference>
<dbReference type="SUPFAM" id="SSF51445">
    <property type="entry name" value="(Trans)glycosidases"/>
    <property type="match status" value="1"/>
</dbReference>
<dbReference type="PANTHER" id="PTHR34135">
    <property type="entry name" value="LYSOZYME"/>
    <property type="match status" value="1"/>
</dbReference>
<dbReference type="GO" id="GO:0003796">
    <property type="term" value="F:lysozyme activity"/>
    <property type="evidence" value="ECO:0007669"/>
    <property type="project" value="InterPro"/>
</dbReference>
<dbReference type="PANTHER" id="PTHR34135:SF2">
    <property type="entry name" value="LYSOZYME"/>
    <property type="match status" value="1"/>
</dbReference>
<dbReference type="GO" id="GO:0009253">
    <property type="term" value="P:peptidoglycan catabolic process"/>
    <property type="evidence" value="ECO:0007669"/>
    <property type="project" value="InterPro"/>
</dbReference>
<organism evidence="2 3">
    <name type="scientific">Clostridium tyrobutyricum DIVETGP</name>
    <dbReference type="NCBI Taxonomy" id="1408889"/>
    <lineage>
        <taxon>Bacteria</taxon>
        <taxon>Bacillati</taxon>
        <taxon>Bacillota</taxon>
        <taxon>Clostridia</taxon>
        <taxon>Eubacteriales</taxon>
        <taxon>Clostridiaceae</taxon>
        <taxon>Clostridium</taxon>
    </lineage>
</organism>
<accession>W6N4H9</accession>
<sequence>MIKGVDISNLNGNVNMNILKNAGYQFVFCRATEGTSGTGSRDEKYHTNIENAKKAGLLTGAYHFSHFADKAKELTEIANFLDFIKNTNPDIVILDAENNCTGDITDLCIDFLDKASVVGQPLFYANPSWIQAHLNSKITKFPLWVANYGVIKPSFTLWKYFTVWQYADKGQISGISGYVDLNYMDDNFFKVIKNKTVNVAEKVSVPIKKYDTSIPPESDTIEHFLGDFYIEKRSDGGLGIHLDRGNYITLFKGKPPVAYWNDNKGNSGSKQL</sequence>
<comment type="similarity">
    <text evidence="1">Belongs to the glycosyl hydrolase 25 family.</text>
</comment>
<gene>
    <name evidence="2" type="ORF">CTDIVETGP_1523</name>
</gene>
<dbReference type="GO" id="GO:0016052">
    <property type="term" value="P:carbohydrate catabolic process"/>
    <property type="evidence" value="ECO:0007669"/>
    <property type="project" value="TreeGrafter"/>
</dbReference>
<keyword evidence="3" id="KW-1185">Reference proteome</keyword>
<dbReference type="GO" id="GO:0016998">
    <property type="term" value="P:cell wall macromolecule catabolic process"/>
    <property type="evidence" value="ECO:0007669"/>
    <property type="project" value="InterPro"/>
</dbReference>
<proteinExistence type="inferred from homology"/>
<evidence type="ECO:0000313" key="2">
    <source>
        <dbReference type="EMBL" id="CDL91453.1"/>
    </source>
</evidence>
<dbReference type="AlphaFoldDB" id="W6N4H9"/>
<dbReference type="Proteomes" id="UP000019482">
    <property type="component" value="Unassembled WGS sequence"/>
</dbReference>